<dbReference type="OrthoDB" id="528778at2"/>
<dbReference type="InterPro" id="IPR005097">
    <property type="entry name" value="Sacchrp_dh_NADP-bd"/>
</dbReference>
<dbReference type="PANTHER" id="PTHR43796:SF2">
    <property type="entry name" value="CARBOXYNORSPERMIDINE SYNTHASE"/>
    <property type="match status" value="1"/>
</dbReference>
<evidence type="ECO:0000313" key="4">
    <source>
        <dbReference type="Proteomes" id="UP000199101"/>
    </source>
</evidence>
<dbReference type="STRING" id="410764.GA0061103_1622"/>
<dbReference type="PANTHER" id="PTHR43796">
    <property type="entry name" value="CARBOXYNORSPERMIDINE SYNTHASE"/>
    <property type="match status" value="1"/>
</dbReference>
<evidence type="ECO:0000313" key="3">
    <source>
        <dbReference type="EMBL" id="SCB11146.1"/>
    </source>
</evidence>
<keyword evidence="4" id="KW-1185">Reference proteome</keyword>
<gene>
    <name evidence="3" type="ORF">GA0061103_1622</name>
</gene>
<dbReference type="EMBL" id="FMAG01000001">
    <property type="protein sequence ID" value="SCB11146.1"/>
    <property type="molecule type" value="Genomic_DNA"/>
</dbReference>
<dbReference type="Gene3D" id="3.40.50.720">
    <property type="entry name" value="NAD(P)-binding Rossmann-like Domain"/>
    <property type="match status" value="1"/>
</dbReference>
<dbReference type="AlphaFoldDB" id="A0A1C3U6N8"/>
<organism evidence="3 4">
    <name type="scientific">Rhizobium multihospitium</name>
    <dbReference type="NCBI Taxonomy" id="410764"/>
    <lineage>
        <taxon>Bacteria</taxon>
        <taxon>Pseudomonadati</taxon>
        <taxon>Pseudomonadota</taxon>
        <taxon>Alphaproteobacteria</taxon>
        <taxon>Hyphomicrobiales</taxon>
        <taxon>Rhizobiaceae</taxon>
        <taxon>Rhizobium/Agrobacterium group</taxon>
        <taxon>Rhizobium</taxon>
    </lineage>
</organism>
<reference evidence="4" key="1">
    <citation type="submission" date="2016-08" db="EMBL/GenBank/DDBJ databases">
        <authorList>
            <person name="Varghese N."/>
            <person name="Submissions Spin"/>
        </authorList>
    </citation>
    <scope>NUCLEOTIDE SEQUENCE [LARGE SCALE GENOMIC DNA]</scope>
    <source>
        <strain evidence="4">HAMBI 2975</strain>
    </source>
</reference>
<dbReference type="InterPro" id="IPR025311">
    <property type="entry name" value="DUF4166"/>
</dbReference>
<dbReference type="Pfam" id="PF03435">
    <property type="entry name" value="Sacchrp_dh_NADP"/>
    <property type="match status" value="1"/>
</dbReference>
<name>A0A1C3U6N8_9HYPH</name>
<proteinExistence type="predicted"/>
<dbReference type="Pfam" id="PF13761">
    <property type="entry name" value="DUF4166"/>
    <property type="match status" value="1"/>
</dbReference>
<dbReference type="Proteomes" id="UP000199101">
    <property type="component" value="Unassembled WGS sequence"/>
</dbReference>
<protein>
    <submittedName>
        <fullName evidence="3">Saccharopine dehydrogenase, NADP-dependent</fullName>
    </submittedName>
</protein>
<feature type="domain" description="DUF4166" evidence="2">
    <location>
        <begin position="399"/>
        <end position="550"/>
    </location>
</feature>
<feature type="domain" description="Saccharopine dehydrogenase NADP binding" evidence="1">
    <location>
        <begin position="17"/>
        <end position="137"/>
    </location>
</feature>
<dbReference type="SUPFAM" id="SSF51735">
    <property type="entry name" value="NAD(P)-binding Rossmann-fold domains"/>
    <property type="match status" value="1"/>
</dbReference>
<evidence type="ECO:0000259" key="1">
    <source>
        <dbReference type="Pfam" id="PF03435"/>
    </source>
</evidence>
<evidence type="ECO:0000259" key="2">
    <source>
        <dbReference type="Pfam" id="PF13761"/>
    </source>
</evidence>
<dbReference type="InterPro" id="IPR036291">
    <property type="entry name" value="NAD(P)-bd_dom_sf"/>
</dbReference>
<accession>A0A1C3U6N8</accession>
<sequence>MLAADTRAGEPYPLKRILVLGGYGGFGARLSRRLAGDGFEVLVAGRNLEAAKALAARLPHAIALQADRNSDISAILGEHRPFLLIDAAGPFQQSDDRVPRACIKAGVHYIDLADARDFVGAIGSLDEQAKTAGVTVISGASSVPALSGAVVADLARDIEEVRSIEMSISASNRATAGASVASAILSYVGKPVRLWRGRRWQEATGWHMLKRETYAVAGHRPLRRLVALADVPDHDLLVDSTAGRPSVTFRAGPEFAFQTLALWLLSWPVVWGWLASPRRISRFLLLLQRLTAWFGTTRSAVTIEIKGIEQGAIKARRWTLIAENGDGVEIPTLPAQLLARALRDDRLLPGARHAGGLLSLEDFRSLFRDLAITEETTEAPYTPLYQRVMGPAFEHLSEPVLAMHAVFGDGGARGEAVVTCGRSPLARLVAKIFGFPAAGKHALHVSFEENNGIEEWTRDFSGQRFLSHLSEENGRLVERFGPFRFAFDLPIRGNGLSMEMRHWSLLRVPLPLFLAPQSTALEWAEDDRFQFDVPIALPFIGLVVHYRGWLQPIE</sequence>